<sequence length="143" mass="16037">MIFLVAFVSFYSCEVWNLQFGVGFLEFALDLGKNSVSCAFRLESALFCAGTVVDVVYATELPNLNASPEEIPRFKYAFLAFLAAIHGLQYCMPVVTMDRTNLYEKYKGHLLLVVSMNDVGSFKVLPPKRPADEIPRSGRCQHN</sequence>
<proteinExistence type="predicted"/>
<protein>
    <submittedName>
        <fullName evidence="1">Uncharacterized protein</fullName>
    </submittedName>
</protein>
<reference evidence="1 2" key="1">
    <citation type="submission" date="2018-04" db="EMBL/GenBank/DDBJ databases">
        <authorList>
            <person name="Vogel A."/>
        </authorList>
    </citation>
    <scope>NUCLEOTIDE SEQUENCE [LARGE SCALE GENOMIC DNA]</scope>
</reference>
<dbReference type="AlphaFoldDB" id="A0A484M3I1"/>
<gene>
    <name evidence="1" type="ORF">CCAM_LOCUS24402</name>
</gene>
<name>A0A484M3I1_9ASTE</name>
<accession>A0A484M3I1</accession>
<dbReference type="OrthoDB" id="1298121at2759"/>
<evidence type="ECO:0000313" key="1">
    <source>
        <dbReference type="EMBL" id="VFQ82626.1"/>
    </source>
</evidence>
<dbReference type="EMBL" id="OOIL02002359">
    <property type="protein sequence ID" value="VFQ82626.1"/>
    <property type="molecule type" value="Genomic_DNA"/>
</dbReference>
<organism evidence="1 2">
    <name type="scientific">Cuscuta campestris</name>
    <dbReference type="NCBI Taxonomy" id="132261"/>
    <lineage>
        <taxon>Eukaryota</taxon>
        <taxon>Viridiplantae</taxon>
        <taxon>Streptophyta</taxon>
        <taxon>Embryophyta</taxon>
        <taxon>Tracheophyta</taxon>
        <taxon>Spermatophyta</taxon>
        <taxon>Magnoliopsida</taxon>
        <taxon>eudicotyledons</taxon>
        <taxon>Gunneridae</taxon>
        <taxon>Pentapetalae</taxon>
        <taxon>asterids</taxon>
        <taxon>lamiids</taxon>
        <taxon>Solanales</taxon>
        <taxon>Convolvulaceae</taxon>
        <taxon>Cuscuteae</taxon>
        <taxon>Cuscuta</taxon>
        <taxon>Cuscuta subgen. Grammica</taxon>
        <taxon>Cuscuta sect. Cleistogrammica</taxon>
    </lineage>
</organism>
<keyword evidence="2" id="KW-1185">Reference proteome</keyword>
<dbReference type="Proteomes" id="UP000595140">
    <property type="component" value="Unassembled WGS sequence"/>
</dbReference>
<evidence type="ECO:0000313" key="2">
    <source>
        <dbReference type="Proteomes" id="UP000595140"/>
    </source>
</evidence>